<evidence type="ECO:0000256" key="1">
    <source>
        <dbReference type="SAM" id="MobiDB-lite"/>
    </source>
</evidence>
<dbReference type="Proteomes" id="UP000822688">
    <property type="component" value="Chromosome 5"/>
</dbReference>
<name>A0A8T0HXQ2_CERPU</name>
<feature type="region of interest" description="Disordered" evidence="1">
    <location>
        <begin position="400"/>
        <end position="541"/>
    </location>
</feature>
<organism evidence="4 5">
    <name type="scientific">Ceratodon purpureus</name>
    <name type="common">Fire moss</name>
    <name type="synonym">Dicranum purpureum</name>
    <dbReference type="NCBI Taxonomy" id="3225"/>
    <lineage>
        <taxon>Eukaryota</taxon>
        <taxon>Viridiplantae</taxon>
        <taxon>Streptophyta</taxon>
        <taxon>Embryophyta</taxon>
        <taxon>Bryophyta</taxon>
        <taxon>Bryophytina</taxon>
        <taxon>Bryopsida</taxon>
        <taxon>Dicranidae</taxon>
        <taxon>Pseudoditrichales</taxon>
        <taxon>Ditrichaceae</taxon>
        <taxon>Ceratodon</taxon>
    </lineage>
</organism>
<sequence length="769" mass="85010">MAYSAVADSGRNYGAGNGFQPPDGHLNSGNGELRKRLGSMERDSSVDSPNQVKELVDIIEAAESTIRTQVEETEHLRNALRAAELELQSSRISQPKQGAHEGYNSSQLSNGRNRGTNGLSAFSQPYDYQNGSAQSNGHSNGSSYGGLNGSQIHNRTNGLSAADNGRTASSLPRRRDSETDLKRDAYQGQVLPADLQDFNNHNGYQRSQDLMVRSPKASGEEELNPGLLKSRLMEASVKEANLVSEKRVLERRVAELRLAYDQQQQGLVDAASKALSYRQNVLEENIRLTYALQVAEQERTTYVENLMPLLAEFDLQPPVADAHSIVSHVKILVRKLRSELELYEVLKTMRLCLQNSCNAFNAYVLLLTWFCVYFSSFVVWDVGLMQNKVKDPQFYLQSYQPPYQSNQSHNPPPQSSTFHQSHGLEIVPSYSQRPSSPGPPLRAGGPSWDSGVSSPHYGGMRDHDGHPAGSNDQQTSADAGAIVPHSSDNGRPSEGLDDLESDDLSYNGVNLRGDPSLDRPDVRSTSPQLPSLPEEPNSPSFEDIDPLPGIVGLRIVGDAVLGGRLTACGHSINGTSLCIFQWVRHYQDGTAAMIEGAAQPEYTITADDCDSMVAIECVPMDERGRRGDLVIVMANDGNWISRDPMMQDQINSSMTHGQASFEVNLLIQEGTSEDVLEPGTLVLRRSNFELRRNSSRKVIINEKYAPDVLIKIPCGELLQCVISGEDGGRESYLELRDPRTRDMAVLTFRAFHKAAMDEKKKTRRKWLRH</sequence>
<feature type="compositionally biased region" description="Polar residues" evidence="1">
    <location>
        <begin position="103"/>
        <end position="134"/>
    </location>
</feature>
<evidence type="ECO:0000313" key="5">
    <source>
        <dbReference type="Proteomes" id="UP000822688"/>
    </source>
</evidence>
<keyword evidence="5" id="KW-1185">Reference proteome</keyword>
<feature type="compositionally biased region" description="Low complexity" evidence="1">
    <location>
        <begin position="400"/>
        <end position="409"/>
    </location>
</feature>
<dbReference type="GO" id="GO:0005886">
    <property type="term" value="C:plasma membrane"/>
    <property type="evidence" value="ECO:0007669"/>
    <property type="project" value="TreeGrafter"/>
</dbReference>
<dbReference type="PANTHER" id="PTHR31149:SF7">
    <property type="entry name" value="EXPRESSED PROTEIN"/>
    <property type="match status" value="1"/>
</dbReference>
<proteinExistence type="predicted"/>
<dbReference type="InterPro" id="IPR055474">
    <property type="entry name" value="DUF7046"/>
</dbReference>
<feature type="region of interest" description="Disordered" evidence="1">
    <location>
        <begin position="1"/>
        <end position="33"/>
    </location>
</feature>
<dbReference type="Gene3D" id="2.60.40.2700">
    <property type="match status" value="1"/>
</dbReference>
<gene>
    <name evidence="4" type="ORF">KC19_5G039200</name>
</gene>
<dbReference type="AlphaFoldDB" id="A0A8T0HXQ2"/>
<dbReference type="PANTHER" id="PTHR31149">
    <property type="entry name" value="EXPRESSED PROTEIN"/>
    <property type="match status" value="1"/>
</dbReference>
<feature type="domain" description="DUF7046" evidence="2">
    <location>
        <begin position="663"/>
        <end position="762"/>
    </location>
</feature>
<feature type="compositionally biased region" description="Low complexity" evidence="1">
    <location>
        <begin position="524"/>
        <end position="540"/>
    </location>
</feature>
<evidence type="ECO:0000259" key="3">
    <source>
        <dbReference type="Pfam" id="PF23197"/>
    </source>
</evidence>
<dbReference type="EMBL" id="CM026425">
    <property type="protein sequence ID" value="KAG0575910.1"/>
    <property type="molecule type" value="Genomic_DNA"/>
</dbReference>
<feature type="region of interest" description="Disordered" evidence="1">
    <location>
        <begin position="90"/>
        <end position="184"/>
    </location>
</feature>
<protein>
    <submittedName>
        <fullName evidence="4">Uncharacterized protein</fullName>
    </submittedName>
</protein>
<reference evidence="4" key="1">
    <citation type="submission" date="2020-06" db="EMBL/GenBank/DDBJ databases">
        <title>WGS assembly of Ceratodon purpureus strain R40.</title>
        <authorList>
            <person name="Carey S.B."/>
            <person name="Jenkins J."/>
            <person name="Shu S."/>
            <person name="Lovell J.T."/>
            <person name="Sreedasyam A."/>
            <person name="Maumus F."/>
            <person name="Tiley G.P."/>
            <person name="Fernandez-Pozo N."/>
            <person name="Barry K."/>
            <person name="Chen C."/>
            <person name="Wang M."/>
            <person name="Lipzen A."/>
            <person name="Daum C."/>
            <person name="Saski C.A."/>
            <person name="Payton A.C."/>
            <person name="Mcbreen J.C."/>
            <person name="Conrad R.E."/>
            <person name="Kollar L.M."/>
            <person name="Olsson S."/>
            <person name="Huttunen S."/>
            <person name="Landis J.B."/>
            <person name="Wickett N.J."/>
            <person name="Johnson M.G."/>
            <person name="Rensing S.A."/>
            <person name="Grimwood J."/>
            <person name="Schmutz J."/>
            <person name="Mcdaniel S.F."/>
        </authorList>
    </citation>
    <scope>NUCLEOTIDE SEQUENCE</scope>
    <source>
        <strain evidence="4">R40</strain>
    </source>
</reference>
<feature type="domain" description="AIR9-like A9" evidence="3">
    <location>
        <begin position="553"/>
        <end position="633"/>
    </location>
</feature>
<accession>A0A8T0HXQ2</accession>
<evidence type="ECO:0000259" key="2">
    <source>
        <dbReference type="Pfam" id="PF23080"/>
    </source>
</evidence>
<dbReference type="Pfam" id="PF23080">
    <property type="entry name" value="DUF7046"/>
    <property type="match status" value="1"/>
</dbReference>
<dbReference type="Pfam" id="PF23197">
    <property type="entry name" value="IG_AIR9"/>
    <property type="match status" value="1"/>
</dbReference>
<evidence type="ECO:0000313" key="4">
    <source>
        <dbReference type="EMBL" id="KAG0575910.1"/>
    </source>
</evidence>
<comment type="caution">
    <text evidence="4">The sequence shown here is derived from an EMBL/GenBank/DDBJ whole genome shotgun (WGS) entry which is preliminary data.</text>
</comment>
<feature type="compositionally biased region" description="Basic and acidic residues" evidence="1">
    <location>
        <begin position="173"/>
        <end position="184"/>
    </location>
</feature>
<dbReference type="InterPro" id="IPR056284">
    <property type="entry name" value="AIR9-like_A9"/>
</dbReference>